<evidence type="ECO:0000256" key="2">
    <source>
        <dbReference type="ARBA" id="ARBA00023125"/>
    </source>
</evidence>
<dbReference type="Pfam" id="PF00392">
    <property type="entry name" value="GntR"/>
    <property type="match status" value="1"/>
</dbReference>
<dbReference type="GO" id="GO:0003677">
    <property type="term" value="F:DNA binding"/>
    <property type="evidence" value="ECO:0007669"/>
    <property type="project" value="UniProtKB-KW"/>
</dbReference>
<dbReference type="PANTHER" id="PTHR43537">
    <property type="entry name" value="TRANSCRIPTIONAL REGULATOR, GNTR FAMILY"/>
    <property type="match status" value="1"/>
</dbReference>
<dbReference type="Pfam" id="PF07729">
    <property type="entry name" value="FCD"/>
    <property type="match status" value="1"/>
</dbReference>
<dbReference type="SMART" id="SM00895">
    <property type="entry name" value="FCD"/>
    <property type="match status" value="1"/>
</dbReference>
<dbReference type="Proteomes" id="UP000198635">
    <property type="component" value="Unassembled WGS sequence"/>
</dbReference>
<dbReference type="CDD" id="cd07377">
    <property type="entry name" value="WHTH_GntR"/>
    <property type="match status" value="1"/>
</dbReference>
<dbReference type="PRINTS" id="PR00035">
    <property type="entry name" value="HTHGNTR"/>
</dbReference>
<evidence type="ECO:0000313" key="6">
    <source>
        <dbReference type="Proteomes" id="UP000198635"/>
    </source>
</evidence>
<keyword evidence="6" id="KW-1185">Reference proteome</keyword>
<evidence type="ECO:0000259" key="4">
    <source>
        <dbReference type="PROSITE" id="PS50949"/>
    </source>
</evidence>
<dbReference type="Gene3D" id="1.20.120.530">
    <property type="entry name" value="GntR ligand-binding domain-like"/>
    <property type="match status" value="1"/>
</dbReference>
<dbReference type="SMART" id="SM00345">
    <property type="entry name" value="HTH_GNTR"/>
    <property type="match status" value="1"/>
</dbReference>
<dbReference type="GO" id="GO:0003700">
    <property type="term" value="F:DNA-binding transcription factor activity"/>
    <property type="evidence" value="ECO:0007669"/>
    <property type="project" value="InterPro"/>
</dbReference>
<evidence type="ECO:0000313" key="5">
    <source>
        <dbReference type="EMBL" id="SFJ41758.1"/>
    </source>
</evidence>
<name>A0A1I3R5Z5_9BACT</name>
<dbReference type="InterPro" id="IPR036388">
    <property type="entry name" value="WH-like_DNA-bd_sf"/>
</dbReference>
<dbReference type="InterPro" id="IPR008920">
    <property type="entry name" value="TF_FadR/GntR_C"/>
</dbReference>
<keyword evidence="3" id="KW-0804">Transcription</keyword>
<dbReference type="PROSITE" id="PS50949">
    <property type="entry name" value="HTH_GNTR"/>
    <property type="match status" value="1"/>
</dbReference>
<dbReference type="SUPFAM" id="SSF46785">
    <property type="entry name" value="Winged helix' DNA-binding domain"/>
    <property type="match status" value="1"/>
</dbReference>
<dbReference type="InterPro" id="IPR036390">
    <property type="entry name" value="WH_DNA-bd_sf"/>
</dbReference>
<dbReference type="RefSeq" id="WP_092372909.1">
    <property type="nucleotide sequence ID" value="NZ_FORX01000003.1"/>
</dbReference>
<gene>
    <name evidence="5" type="ORF">SAMN04488082_10343</name>
</gene>
<sequence length="254" mass="27917">MTTSEPLFFPAKPGRASEDVALQIEAAILAGRLAPEERLPSEREMQQQFGTGRGAIREALRALKQKGLLDIRKGVKGGAYVCKVGMVSIGESLALFLKQHDVAPSALIEFRESVDHTLIMLAIARGSAEAKGALVSMAEEFETCLRQNDHDADRIGHLDRDLNLALAAMAGNPIFEWIMQALQRGFSSHDYTLYDTPMYRERTAANWAETARAIAENDPLRARSLIGYHYAMLRSCLNERAAASSSPRVSPDDS</sequence>
<evidence type="ECO:0000256" key="1">
    <source>
        <dbReference type="ARBA" id="ARBA00023015"/>
    </source>
</evidence>
<dbReference type="InterPro" id="IPR011711">
    <property type="entry name" value="GntR_C"/>
</dbReference>
<dbReference type="AlphaFoldDB" id="A0A1I3R5Z5"/>
<keyword evidence="1" id="KW-0805">Transcription regulation</keyword>
<proteinExistence type="predicted"/>
<accession>A0A1I3R5Z5</accession>
<dbReference type="OrthoDB" id="5450856at2"/>
<dbReference type="EMBL" id="FORX01000003">
    <property type="protein sequence ID" value="SFJ41758.1"/>
    <property type="molecule type" value="Genomic_DNA"/>
</dbReference>
<protein>
    <submittedName>
        <fullName evidence="5">DNA-binding transcriptional regulator, FadR family</fullName>
    </submittedName>
</protein>
<keyword evidence="2 5" id="KW-0238">DNA-binding</keyword>
<evidence type="ECO:0000256" key="3">
    <source>
        <dbReference type="ARBA" id="ARBA00023163"/>
    </source>
</evidence>
<dbReference type="Gene3D" id="1.10.10.10">
    <property type="entry name" value="Winged helix-like DNA-binding domain superfamily/Winged helix DNA-binding domain"/>
    <property type="match status" value="1"/>
</dbReference>
<dbReference type="STRING" id="52560.SAMN04488082_10343"/>
<reference evidence="6" key="1">
    <citation type="submission" date="2016-10" db="EMBL/GenBank/DDBJ databases">
        <authorList>
            <person name="Varghese N."/>
            <person name="Submissions S."/>
        </authorList>
    </citation>
    <scope>NUCLEOTIDE SEQUENCE [LARGE SCALE GENOMIC DNA]</scope>
    <source>
        <strain evidence="6">DSM 5918</strain>
    </source>
</reference>
<feature type="domain" description="HTH gntR-type" evidence="4">
    <location>
        <begin position="14"/>
        <end position="84"/>
    </location>
</feature>
<dbReference type="InterPro" id="IPR000524">
    <property type="entry name" value="Tscrpt_reg_HTH_GntR"/>
</dbReference>
<dbReference type="PANTHER" id="PTHR43537:SF49">
    <property type="entry name" value="TRANSCRIPTIONAL REGULATORY PROTEIN"/>
    <property type="match status" value="1"/>
</dbReference>
<dbReference type="SUPFAM" id="SSF48008">
    <property type="entry name" value="GntR ligand-binding domain-like"/>
    <property type="match status" value="1"/>
</dbReference>
<organism evidence="5 6">
    <name type="scientific">Desulfomicrobium apsheronum</name>
    <dbReference type="NCBI Taxonomy" id="52560"/>
    <lineage>
        <taxon>Bacteria</taxon>
        <taxon>Pseudomonadati</taxon>
        <taxon>Thermodesulfobacteriota</taxon>
        <taxon>Desulfovibrionia</taxon>
        <taxon>Desulfovibrionales</taxon>
        <taxon>Desulfomicrobiaceae</taxon>
        <taxon>Desulfomicrobium</taxon>
    </lineage>
</organism>